<comment type="caution">
    <text evidence="3">The sequence shown here is derived from an EMBL/GenBank/DDBJ whole genome shotgun (WGS) entry which is preliminary data.</text>
</comment>
<dbReference type="Proteomes" id="UP000824099">
    <property type="component" value="Unassembled WGS sequence"/>
</dbReference>
<evidence type="ECO:0000313" key="3">
    <source>
        <dbReference type="EMBL" id="HIU64220.1"/>
    </source>
</evidence>
<evidence type="ECO:0000256" key="2">
    <source>
        <dbReference type="ARBA" id="ARBA00022833"/>
    </source>
</evidence>
<evidence type="ECO:0000256" key="1">
    <source>
        <dbReference type="ARBA" id="ARBA00001947"/>
    </source>
</evidence>
<dbReference type="GO" id="GO:0016787">
    <property type="term" value="F:hydrolase activity"/>
    <property type="evidence" value="ECO:0007669"/>
    <property type="project" value="InterPro"/>
</dbReference>
<accession>A0A9D1SLE5</accession>
<dbReference type="Pfam" id="PF01546">
    <property type="entry name" value="Peptidase_M20"/>
    <property type="match status" value="1"/>
</dbReference>
<reference evidence="3" key="1">
    <citation type="submission" date="2020-10" db="EMBL/GenBank/DDBJ databases">
        <authorList>
            <person name="Gilroy R."/>
        </authorList>
    </citation>
    <scope>NUCLEOTIDE SEQUENCE</scope>
    <source>
        <strain evidence="3">CHK160-1198</strain>
    </source>
</reference>
<dbReference type="EMBL" id="DVNI01000062">
    <property type="protein sequence ID" value="HIU64220.1"/>
    <property type="molecule type" value="Genomic_DNA"/>
</dbReference>
<gene>
    <name evidence="3" type="ORF">IAB06_04165</name>
</gene>
<sequence length="162" mass="17444">VPQGRIDEETTCNIGIISGGAATNIVPDLVTIKCEARSRNPEKLHDITEKMRNAFLEGAKRLKVAIDVNVTKSYGSYVLSPTSDVISIAEKTAKEIGLKAELKGTGGGSDANNFNNYGVPCATLGVGMQKVHTCDEFIIEEDLYKTAEWIVAIIRETANKAS</sequence>
<comment type="cofactor">
    <cofactor evidence="1">
        <name>Zn(2+)</name>
        <dbReference type="ChEBI" id="CHEBI:29105"/>
    </cofactor>
</comment>
<dbReference type="Gene3D" id="3.30.70.360">
    <property type="match status" value="1"/>
</dbReference>
<feature type="non-terminal residue" evidence="3">
    <location>
        <position position="1"/>
    </location>
</feature>
<name>A0A9D1SLE5_9FIRM</name>
<evidence type="ECO:0000313" key="4">
    <source>
        <dbReference type="Proteomes" id="UP000824099"/>
    </source>
</evidence>
<organism evidence="3 4">
    <name type="scientific">Candidatus Avacidaminococcus intestinavium</name>
    <dbReference type="NCBI Taxonomy" id="2840684"/>
    <lineage>
        <taxon>Bacteria</taxon>
        <taxon>Bacillati</taxon>
        <taxon>Bacillota</taxon>
        <taxon>Negativicutes</taxon>
        <taxon>Acidaminococcales</taxon>
        <taxon>Acidaminococcaceae</taxon>
        <taxon>Acidaminococcaceae incertae sedis</taxon>
        <taxon>Candidatus Avacidaminococcus</taxon>
    </lineage>
</organism>
<dbReference type="SUPFAM" id="SSF55031">
    <property type="entry name" value="Bacterial exopeptidase dimerisation domain"/>
    <property type="match status" value="1"/>
</dbReference>
<dbReference type="PANTHER" id="PTHR42994:SF2">
    <property type="entry name" value="PEPTIDASE"/>
    <property type="match status" value="1"/>
</dbReference>
<dbReference type="InterPro" id="IPR036264">
    <property type="entry name" value="Bact_exopeptidase_dim_dom"/>
</dbReference>
<dbReference type="Gene3D" id="3.40.630.10">
    <property type="entry name" value="Zn peptidases"/>
    <property type="match status" value="1"/>
</dbReference>
<reference evidence="3" key="2">
    <citation type="journal article" date="2021" name="PeerJ">
        <title>Extensive microbial diversity within the chicken gut microbiome revealed by metagenomics and culture.</title>
        <authorList>
            <person name="Gilroy R."/>
            <person name="Ravi A."/>
            <person name="Getino M."/>
            <person name="Pursley I."/>
            <person name="Horton D.L."/>
            <person name="Alikhan N.F."/>
            <person name="Baker D."/>
            <person name="Gharbi K."/>
            <person name="Hall N."/>
            <person name="Watson M."/>
            <person name="Adriaenssens E.M."/>
            <person name="Foster-Nyarko E."/>
            <person name="Jarju S."/>
            <person name="Secka A."/>
            <person name="Antonio M."/>
            <person name="Oren A."/>
            <person name="Chaudhuri R.R."/>
            <person name="La Ragione R."/>
            <person name="Hildebrand F."/>
            <person name="Pallen M.J."/>
        </authorList>
    </citation>
    <scope>NUCLEOTIDE SEQUENCE</scope>
    <source>
        <strain evidence="3">CHK160-1198</strain>
    </source>
</reference>
<dbReference type="AlphaFoldDB" id="A0A9D1SLE5"/>
<dbReference type="SUPFAM" id="SSF53187">
    <property type="entry name" value="Zn-dependent exopeptidases"/>
    <property type="match status" value="1"/>
</dbReference>
<protein>
    <submittedName>
        <fullName evidence="3">M20/M25/M40 family metallo-hydrolase</fullName>
    </submittedName>
</protein>
<proteinExistence type="predicted"/>
<dbReference type="InterPro" id="IPR002933">
    <property type="entry name" value="Peptidase_M20"/>
</dbReference>
<keyword evidence="2" id="KW-0862">Zinc</keyword>
<dbReference type="PANTHER" id="PTHR42994">
    <property type="entry name" value="PEPTIDASE T"/>
    <property type="match status" value="1"/>
</dbReference>